<dbReference type="AlphaFoldDB" id="A0AAD7E4B4"/>
<evidence type="ECO:0000256" key="1">
    <source>
        <dbReference type="SAM" id="MobiDB-lite"/>
    </source>
</evidence>
<evidence type="ECO:0000313" key="2">
    <source>
        <dbReference type="EMBL" id="KAJ7226966.1"/>
    </source>
</evidence>
<keyword evidence="3" id="KW-1185">Reference proteome</keyword>
<sequence>MPREHTKAVISRDRTEAARLSTASNMGNRHIENSAKTIALRLLRRGCDSRREIADLWGFSTRTLRQTVVRYQTTGSVAKAAAVGWGVGGREDVEEQRGRHAQTRGLGTIT</sequence>
<reference evidence="2" key="1">
    <citation type="submission" date="2023-03" db="EMBL/GenBank/DDBJ databases">
        <title>Massive genome expansion in bonnet fungi (Mycena s.s.) driven by repeated elements and novel gene families across ecological guilds.</title>
        <authorList>
            <consortium name="Lawrence Berkeley National Laboratory"/>
            <person name="Harder C.B."/>
            <person name="Miyauchi S."/>
            <person name="Viragh M."/>
            <person name="Kuo A."/>
            <person name="Thoen E."/>
            <person name="Andreopoulos B."/>
            <person name="Lu D."/>
            <person name="Skrede I."/>
            <person name="Drula E."/>
            <person name="Henrissat B."/>
            <person name="Morin E."/>
            <person name="Kohler A."/>
            <person name="Barry K."/>
            <person name="LaButti K."/>
            <person name="Morin E."/>
            <person name="Salamov A."/>
            <person name="Lipzen A."/>
            <person name="Mereny Z."/>
            <person name="Hegedus B."/>
            <person name="Baldrian P."/>
            <person name="Stursova M."/>
            <person name="Weitz H."/>
            <person name="Taylor A."/>
            <person name="Grigoriev I.V."/>
            <person name="Nagy L.G."/>
            <person name="Martin F."/>
            <person name="Kauserud H."/>
        </authorList>
    </citation>
    <scope>NUCLEOTIDE SEQUENCE</scope>
    <source>
        <strain evidence="2">9144</strain>
    </source>
</reference>
<evidence type="ECO:0000313" key="3">
    <source>
        <dbReference type="Proteomes" id="UP001219525"/>
    </source>
</evidence>
<dbReference type="Proteomes" id="UP001219525">
    <property type="component" value="Unassembled WGS sequence"/>
</dbReference>
<dbReference type="EMBL" id="JARJCW010000003">
    <property type="protein sequence ID" value="KAJ7226966.1"/>
    <property type="molecule type" value="Genomic_DNA"/>
</dbReference>
<feature type="compositionally biased region" description="Basic and acidic residues" evidence="1">
    <location>
        <begin position="89"/>
        <end position="98"/>
    </location>
</feature>
<protein>
    <submittedName>
        <fullName evidence="2">Uncharacterized protein</fullName>
    </submittedName>
</protein>
<feature type="region of interest" description="Disordered" evidence="1">
    <location>
        <begin position="89"/>
        <end position="110"/>
    </location>
</feature>
<comment type="caution">
    <text evidence="2">The sequence shown here is derived from an EMBL/GenBank/DDBJ whole genome shotgun (WGS) entry which is preliminary data.</text>
</comment>
<organism evidence="2 3">
    <name type="scientific">Mycena pura</name>
    <dbReference type="NCBI Taxonomy" id="153505"/>
    <lineage>
        <taxon>Eukaryota</taxon>
        <taxon>Fungi</taxon>
        <taxon>Dikarya</taxon>
        <taxon>Basidiomycota</taxon>
        <taxon>Agaricomycotina</taxon>
        <taxon>Agaricomycetes</taxon>
        <taxon>Agaricomycetidae</taxon>
        <taxon>Agaricales</taxon>
        <taxon>Marasmiineae</taxon>
        <taxon>Mycenaceae</taxon>
        <taxon>Mycena</taxon>
    </lineage>
</organism>
<name>A0AAD7E4B4_9AGAR</name>
<accession>A0AAD7E4B4</accession>
<proteinExistence type="predicted"/>
<gene>
    <name evidence="2" type="ORF">GGX14DRAFT_385746</name>
</gene>